<evidence type="ECO:0000256" key="1">
    <source>
        <dbReference type="SAM" id="Phobius"/>
    </source>
</evidence>
<protein>
    <submittedName>
        <fullName evidence="2">Uncharacterized protein</fullName>
    </submittedName>
</protein>
<gene>
    <name evidence="2" type="ORF">Goklo_022701</name>
</gene>
<dbReference type="EMBL" id="JABFAB010000001">
    <property type="protein sequence ID" value="MBA0639680.1"/>
    <property type="molecule type" value="Genomic_DNA"/>
</dbReference>
<comment type="caution">
    <text evidence="2">The sequence shown here is derived from an EMBL/GenBank/DDBJ whole genome shotgun (WGS) entry which is preliminary data.</text>
</comment>
<evidence type="ECO:0000313" key="3">
    <source>
        <dbReference type="Proteomes" id="UP000593573"/>
    </source>
</evidence>
<reference evidence="2 3" key="1">
    <citation type="journal article" date="2019" name="Genome Biol. Evol.">
        <title>Insights into the evolution of the New World diploid cottons (Gossypium, subgenus Houzingenia) based on genome sequencing.</title>
        <authorList>
            <person name="Grover C.E."/>
            <person name="Arick M.A. 2nd"/>
            <person name="Thrash A."/>
            <person name="Conover J.L."/>
            <person name="Sanders W.S."/>
            <person name="Peterson D.G."/>
            <person name="Frelichowski J.E."/>
            <person name="Scheffler J.A."/>
            <person name="Scheffler B.E."/>
            <person name="Wendel J.F."/>
        </authorList>
    </citation>
    <scope>NUCLEOTIDE SEQUENCE [LARGE SCALE GENOMIC DNA]</scope>
    <source>
        <strain evidence="2">57</strain>
        <tissue evidence="2">Leaf</tissue>
    </source>
</reference>
<proteinExistence type="predicted"/>
<dbReference type="AlphaFoldDB" id="A0A7J8TNG7"/>
<keyword evidence="1" id="KW-0472">Membrane</keyword>
<keyword evidence="3" id="KW-1185">Reference proteome</keyword>
<dbReference type="OrthoDB" id="1932595at2759"/>
<feature type="non-terminal residue" evidence="2">
    <location>
        <position position="100"/>
    </location>
</feature>
<feature type="transmembrane region" description="Helical" evidence="1">
    <location>
        <begin position="38"/>
        <end position="57"/>
    </location>
</feature>
<keyword evidence="1" id="KW-1133">Transmembrane helix</keyword>
<name>A0A7J8TNG7_9ROSI</name>
<dbReference type="Proteomes" id="UP000593573">
    <property type="component" value="Unassembled WGS sequence"/>
</dbReference>
<accession>A0A7J8TNG7</accession>
<organism evidence="2 3">
    <name type="scientific">Gossypium klotzschianum</name>
    <dbReference type="NCBI Taxonomy" id="34286"/>
    <lineage>
        <taxon>Eukaryota</taxon>
        <taxon>Viridiplantae</taxon>
        <taxon>Streptophyta</taxon>
        <taxon>Embryophyta</taxon>
        <taxon>Tracheophyta</taxon>
        <taxon>Spermatophyta</taxon>
        <taxon>Magnoliopsida</taxon>
        <taxon>eudicotyledons</taxon>
        <taxon>Gunneridae</taxon>
        <taxon>Pentapetalae</taxon>
        <taxon>rosids</taxon>
        <taxon>malvids</taxon>
        <taxon>Malvales</taxon>
        <taxon>Malvaceae</taxon>
        <taxon>Malvoideae</taxon>
        <taxon>Gossypium</taxon>
    </lineage>
</organism>
<keyword evidence="1" id="KW-0812">Transmembrane</keyword>
<evidence type="ECO:0000313" key="2">
    <source>
        <dbReference type="EMBL" id="MBA0639680.1"/>
    </source>
</evidence>
<sequence>MVYMNGIALFIEYATENCTNNYNIYIVRARSALIKFSVLKLYMIIFVYMAIGLNVPIHDRDEFSHGDHVNGGGGIDSTLLSSEDVRRITDEVINLMDDCE</sequence>